<feature type="transmembrane region" description="Helical" evidence="6">
    <location>
        <begin position="374"/>
        <end position="397"/>
    </location>
</feature>
<dbReference type="Gene3D" id="1.20.1250.20">
    <property type="entry name" value="MFS general substrate transporter like domains"/>
    <property type="match status" value="1"/>
</dbReference>
<evidence type="ECO:0000256" key="6">
    <source>
        <dbReference type="SAM" id="Phobius"/>
    </source>
</evidence>
<comment type="subcellular location">
    <subcellularLocation>
        <location evidence="1">Cell membrane</location>
        <topology evidence="1">Multi-pass membrane protein</topology>
    </subcellularLocation>
</comment>
<evidence type="ECO:0000256" key="1">
    <source>
        <dbReference type="ARBA" id="ARBA00004651"/>
    </source>
</evidence>
<reference evidence="8 9" key="1">
    <citation type="submission" date="2019-02" db="EMBL/GenBank/DDBJ databases">
        <title>First genome of the species Streptococcus parasuis.</title>
        <authorList>
            <person name="Stevens M.J.A."/>
            <person name="Stephan R."/>
        </authorList>
    </citation>
    <scope>NUCLEOTIDE SEQUENCE [LARGE SCALE GENOMIC DNA]</scope>
    <source>
        <strain evidence="8 9">4253</strain>
    </source>
</reference>
<evidence type="ECO:0000259" key="7">
    <source>
        <dbReference type="PROSITE" id="PS50850"/>
    </source>
</evidence>
<dbReference type="GO" id="GO:0005886">
    <property type="term" value="C:plasma membrane"/>
    <property type="evidence" value="ECO:0007669"/>
    <property type="project" value="UniProtKB-SubCell"/>
</dbReference>
<keyword evidence="4 6" id="KW-1133">Transmembrane helix</keyword>
<dbReference type="AlphaFoldDB" id="A0A4Q8L294"/>
<keyword evidence="2" id="KW-0813">Transport</keyword>
<evidence type="ECO:0000256" key="4">
    <source>
        <dbReference type="ARBA" id="ARBA00022989"/>
    </source>
</evidence>
<evidence type="ECO:0000313" key="8">
    <source>
        <dbReference type="EMBL" id="TAA13372.1"/>
    </source>
</evidence>
<evidence type="ECO:0000313" key="9">
    <source>
        <dbReference type="Proteomes" id="UP000291525"/>
    </source>
</evidence>
<dbReference type="GO" id="GO:0046943">
    <property type="term" value="F:carboxylic acid transmembrane transporter activity"/>
    <property type="evidence" value="ECO:0007669"/>
    <property type="project" value="TreeGrafter"/>
</dbReference>
<dbReference type="PROSITE" id="PS50850">
    <property type="entry name" value="MFS"/>
    <property type="match status" value="1"/>
</dbReference>
<dbReference type="SUPFAM" id="SSF103473">
    <property type="entry name" value="MFS general substrate transporter"/>
    <property type="match status" value="1"/>
</dbReference>
<feature type="domain" description="Major facilitator superfamily (MFS) profile" evidence="7">
    <location>
        <begin position="13"/>
        <end position="399"/>
    </location>
</feature>
<comment type="caution">
    <text evidence="8">The sequence shown here is derived from an EMBL/GenBank/DDBJ whole genome shotgun (WGS) entry which is preliminary data.</text>
</comment>
<feature type="transmembrane region" description="Helical" evidence="6">
    <location>
        <begin position="79"/>
        <end position="98"/>
    </location>
</feature>
<feature type="transmembrane region" description="Helical" evidence="6">
    <location>
        <begin position="12"/>
        <end position="39"/>
    </location>
</feature>
<feature type="transmembrane region" description="Helical" evidence="6">
    <location>
        <begin position="104"/>
        <end position="128"/>
    </location>
</feature>
<feature type="transmembrane region" description="Helical" evidence="6">
    <location>
        <begin position="287"/>
        <end position="305"/>
    </location>
</feature>
<feature type="transmembrane region" description="Helical" evidence="6">
    <location>
        <begin position="258"/>
        <end position="275"/>
    </location>
</feature>
<dbReference type="EMBL" id="SHGT01000022">
    <property type="protein sequence ID" value="TAA13372.1"/>
    <property type="molecule type" value="Genomic_DNA"/>
</dbReference>
<protein>
    <submittedName>
        <fullName evidence="8">MFS transporter</fullName>
    </submittedName>
</protein>
<dbReference type="RefSeq" id="WP_130554952.1">
    <property type="nucleotide sequence ID" value="NZ_SHGT01000022.1"/>
</dbReference>
<dbReference type="Proteomes" id="UP000291525">
    <property type="component" value="Unassembled WGS sequence"/>
</dbReference>
<accession>A0A4Q8L294</accession>
<dbReference type="InterPro" id="IPR020846">
    <property type="entry name" value="MFS_dom"/>
</dbReference>
<dbReference type="Pfam" id="PF07690">
    <property type="entry name" value="MFS_1"/>
    <property type="match status" value="1"/>
</dbReference>
<gene>
    <name evidence="8" type="ORF">EXW74_04995</name>
</gene>
<keyword evidence="5 6" id="KW-0472">Membrane</keyword>
<dbReference type="OrthoDB" id="9787026at2"/>
<feature type="transmembrane region" description="Helical" evidence="6">
    <location>
        <begin position="51"/>
        <end position="72"/>
    </location>
</feature>
<feature type="transmembrane region" description="Helical" evidence="6">
    <location>
        <begin position="140"/>
        <end position="161"/>
    </location>
</feature>
<dbReference type="PANTHER" id="PTHR23508:SF10">
    <property type="entry name" value="CARBOXYLIC ACID TRANSPORTER PROTEIN HOMOLOG"/>
    <property type="match status" value="1"/>
</dbReference>
<evidence type="ECO:0000256" key="2">
    <source>
        <dbReference type="ARBA" id="ARBA00022448"/>
    </source>
</evidence>
<dbReference type="PANTHER" id="PTHR23508">
    <property type="entry name" value="CARBOXYLIC ACID TRANSPORTER PROTEIN HOMOLOG"/>
    <property type="match status" value="1"/>
</dbReference>
<keyword evidence="3 6" id="KW-0812">Transmembrane</keyword>
<name>A0A4Q8L294_9STRE</name>
<feature type="transmembrane region" description="Helical" evidence="6">
    <location>
        <begin position="221"/>
        <end position="238"/>
    </location>
</feature>
<organism evidence="8 9">
    <name type="scientific">Streptococcus parasuis</name>
    <dbReference type="NCBI Taxonomy" id="1501662"/>
    <lineage>
        <taxon>Bacteria</taxon>
        <taxon>Bacillati</taxon>
        <taxon>Bacillota</taxon>
        <taxon>Bacilli</taxon>
        <taxon>Lactobacillales</taxon>
        <taxon>Streptococcaceae</taxon>
        <taxon>Streptococcus</taxon>
    </lineage>
</organism>
<feature type="transmembrane region" description="Helical" evidence="6">
    <location>
        <begin position="311"/>
        <end position="336"/>
    </location>
</feature>
<evidence type="ECO:0000256" key="3">
    <source>
        <dbReference type="ARBA" id="ARBA00022692"/>
    </source>
</evidence>
<feature type="transmembrane region" description="Helical" evidence="6">
    <location>
        <begin position="348"/>
        <end position="368"/>
    </location>
</feature>
<dbReference type="InterPro" id="IPR011701">
    <property type="entry name" value="MFS"/>
</dbReference>
<evidence type="ECO:0000256" key="5">
    <source>
        <dbReference type="ARBA" id="ARBA00023136"/>
    </source>
</evidence>
<feature type="transmembrane region" description="Helical" evidence="6">
    <location>
        <begin position="167"/>
        <end position="186"/>
    </location>
</feature>
<dbReference type="InterPro" id="IPR036259">
    <property type="entry name" value="MFS_trans_sf"/>
</dbReference>
<sequence length="406" mass="44037">MLHLSLDKNNRRALASAIVASGTDDLNVMFLSFSMASIIKELSISSAQAGWIATITNLGMLLGGLVFGVLADRYNKFKVFKWTIVIFAIATGLIYFTTSLPYLYIMRFIAGIGVGGEYGVAIAIMAGIVPKEKMGRISSLNGIAGQVGSITSALLAGWLAPTLGWKGLFLFGLAPLLLVLWMQFAIDDENIKDHTEGEDPVDSEVVHVGQLFKTPALARQTLALMVMTTVQIAGYFGMMNWLPTIIQTSLKISVKDSSLWMVTTILGMCIGMLVFGQILDKFGPRPVYSAFLLSSAVCVFLFQFANSQITMILGGMIVGFFVNGMFAGYGAMITWLYPHHIRSTANNVILNVGRAIGGFSSVIIGMILDVSSTAVVMIFLSSLYLISFAAMLSISNLKKEAYNQFR</sequence>
<proteinExistence type="predicted"/>